<dbReference type="EMBL" id="JAHDYS010000002">
    <property type="protein sequence ID" value="MBT1070809.1"/>
    <property type="molecule type" value="Genomic_DNA"/>
</dbReference>
<evidence type="ECO:0000313" key="2">
    <source>
        <dbReference type="Proteomes" id="UP000784128"/>
    </source>
</evidence>
<name>A0ABS5U580_9BACT</name>
<gene>
    <name evidence="1" type="ORF">KJB30_03350</name>
</gene>
<dbReference type="Pfam" id="PF01904">
    <property type="entry name" value="DUF72"/>
    <property type="match status" value="1"/>
</dbReference>
<dbReference type="Proteomes" id="UP000784128">
    <property type="component" value="Unassembled WGS sequence"/>
</dbReference>
<keyword evidence="2" id="KW-1185">Reference proteome</keyword>
<dbReference type="SUPFAM" id="SSF117396">
    <property type="entry name" value="TM1631-like"/>
    <property type="match status" value="1"/>
</dbReference>
<reference evidence="1 2" key="1">
    <citation type="submission" date="2021-05" db="EMBL/GenBank/DDBJ databases">
        <title>The draft genome of Geobacter chapellei DSM 13688.</title>
        <authorList>
            <person name="Xu Z."/>
            <person name="Masuda Y."/>
            <person name="Itoh H."/>
            <person name="Senoo K."/>
        </authorList>
    </citation>
    <scope>NUCLEOTIDE SEQUENCE [LARGE SCALE GENOMIC DNA]</scope>
    <source>
        <strain evidence="1 2">DSM 13688</strain>
    </source>
</reference>
<dbReference type="InterPro" id="IPR002763">
    <property type="entry name" value="DUF72"/>
</dbReference>
<proteinExistence type="predicted"/>
<comment type="caution">
    <text evidence="1">The sequence shown here is derived from an EMBL/GenBank/DDBJ whole genome shotgun (WGS) entry which is preliminary data.</text>
</comment>
<organism evidence="1 2">
    <name type="scientific">Pelotalea chapellei</name>
    <dbReference type="NCBI Taxonomy" id="44671"/>
    <lineage>
        <taxon>Bacteria</taxon>
        <taxon>Pseudomonadati</taxon>
        <taxon>Thermodesulfobacteriota</taxon>
        <taxon>Desulfuromonadia</taxon>
        <taxon>Geobacterales</taxon>
        <taxon>Geobacteraceae</taxon>
        <taxon>Pelotalea</taxon>
    </lineage>
</organism>
<evidence type="ECO:0000313" key="1">
    <source>
        <dbReference type="EMBL" id="MBT1070809.1"/>
    </source>
</evidence>
<dbReference type="RefSeq" id="WP_214296517.1">
    <property type="nucleotide sequence ID" value="NZ_JAHDYS010000002.1"/>
</dbReference>
<dbReference type="Gene3D" id="3.20.20.410">
    <property type="entry name" value="Protein of unknown function UPF0759"/>
    <property type="match status" value="1"/>
</dbReference>
<dbReference type="PANTHER" id="PTHR30348:SF4">
    <property type="entry name" value="DUF72 DOMAIN-CONTAINING PROTEIN"/>
    <property type="match status" value="1"/>
</dbReference>
<protein>
    <submittedName>
        <fullName evidence="1">DUF72 domain-containing protein</fullName>
    </submittedName>
</protein>
<accession>A0ABS5U580</accession>
<dbReference type="InterPro" id="IPR036520">
    <property type="entry name" value="UPF0759_sf"/>
</dbReference>
<dbReference type="PANTHER" id="PTHR30348">
    <property type="entry name" value="UNCHARACTERIZED PROTEIN YECE"/>
    <property type="match status" value="1"/>
</dbReference>
<sequence length="246" mass="28735">MAHTNIGCSGFSYDHWLGTFYPEGLAKKKWLEYYCSKFSTVELNVTFYRLVKPTTFEQWRDETPANFTFSVKGSRYITHIKRLALPEDALERFFEGVLYLEGKLAAVLWQLPPNMSSDLDLFARFLESLQRYQVRNVFEFRHASWLSDDVVTLCRTHRVSLCMADWPPFISTTPLTADLVYIRRHGRNGSYDGRYSLEELAADAQRIRNYMKAGKDVLMYFNNDMHGHAPRNALELMDLLGKKDRE</sequence>